<name>A0AAD6BQ88_9TELE</name>
<keyword evidence="2" id="KW-1185">Reference proteome</keyword>
<comment type="caution">
    <text evidence="1">The sequence shown here is derived from an EMBL/GenBank/DDBJ whole genome shotgun (WGS) entry which is preliminary data.</text>
</comment>
<dbReference type="AlphaFoldDB" id="A0AAD6BQ88"/>
<sequence length="138" mass="15076">MGRAWEQRHGDKLPAAACSISRIRWALSIGEEASWGAQPNMELRESTLAHGAGISELLLLVAHVCSAGLTGADENTALGESQCQENGTLEKNSEREGCCHALWPSFSLFHTSASSKPSSLDFPAFMLIALRREREHRE</sequence>
<organism evidence="1 2">
    <name type="scientific">Pogonophryne albipinna</name>
    <dbReference type="NCBI Taxonomy" id="1090488"/>
    <lineage>
        <taxon>Eukaryota</taxon>
        <taxon>Metazoa</taxon>
        <taxon>Chordata</taxon>
        <taxon>Craniata</taxon>
        <taxon>Vertebrata</taxon>
        <taxon>Euteleostomi</taxon>
        <taxon>Actinopterygii</taxon>
        <taxon>Neopterygii</taxon>
        <taxon>Teleostei</taxon>
        <taxon>Neoteleostei</taxon>
        <taxon>Acanthomorphata</taxon>
        <taxon>Eupercaria</taxon>
        <taxon>Perciformes</taxon>
        <taxon>Notothenioidei</taxon>
        <taxon>Pogonophryne</taxon>
    </lineage>
</organism>
<dbReference type="Proteomes" id="UP001219934">
    <property type="component" value="Unassembled WGS sequence"/>
</dbReference>
<evidence type="ECO:0000313" key="1">
    <source>
        <dbReference type="EMBL" id="KAJ4946959.1"/>
    </source>
</evidence>
<evidence type="ECO:0000313" key="2">
    <source>
        <dbReference type="Proteomes" id="UP001219934"/>
    </source>
</evidence>
<reference evidence="1" key="1">
    <citation type="submission" date="2022-11" db="EMBL/GenBank/DDBJ databases">
        <title>Chromosome-level genome of Pogonophryne albipinna.</title>
        <authorList>
            <person name="Jo E."/>
        </authorList>
    </citation>
    <scope>NUCLEOTIDE SEQUENCE</scope>
    <source>
        <strain evidence="1">SGF0006</strain>
        <tissue evidence="1">Muscle</tissue>
    </source>
</reference>
<accession>A0AAD6BQ88</accession>
<protein>
    <submittedName>
        <fullName evidence="1">Uncharacterized protein</fullName>
    </submittedName>
</protein>
<gene>
    <name evidence="1" type="ORF">JOQ06_009002</name>
</gene>
<dbReference type="EMBL" id="JAPTMU010000002">
    <property type="protein sequence ID" value="KAJ4946959.1"/>
    <property type="molecule type" value="Genomic_DNA"/>
</dbReference>
<proteinExistence type="predicted"/>